<evidence type="ECO:0000313" key="2">
    <source>
        <dbReference type="Proteomes" id="UP000034491"/>
    </source>
</evidence>
<keyword evidence="2" id="KW-1185">Reference proteome</keyword>
<dbReference type="EMBL" id="LANI01000018">
    <property type="protein sequence ID" value="KKJ76621.1"/>
    <property type="molecule type" value="Genomic_DNA"/>
</dbReference>
<reference evidence="1 2" key="1">
    <citation type="submission" date="2015-03" db="EMBL/GenBank/DDBJ databases">
        <title>Genome sequence of Kiloniella sp. P1-1, isolated from the gut microflora of Pacific white shrimp, Penaeus vannamei.</title>
        <authorList>
            <person name="Shao Z."/>
            <person name="Wang L."/>
            <person name="Li X."/>
        </authorList>
    </citation>
    <scope>NUCLEOTIDE SEQUENCE [LARGE SCALE GENOMIC DNA]</scope>
    <source>
        <strain evidence="1 2">P1-1</strain>
    </source>
</reference>
<name>A0A0M2R4M6_9PROT</name>
<gene>
    <name evidence="1" type="ORF">WH95_12530</name>
</gene>
<comment type="caution">
    <text evidence="1">The sequence shown here is derived from an EMBL/GenBank/DDBJ whole genome shotgun (WGS) entry which is preliminary data.</text>
</comment>
<accession>A0A0M2R4M6</accession>
<dbReference type="Proteomes" id="UP000034491">
    <property type="component" value="Unassembled WGS sequence"/>
</dbReference>
<sequence length="194" mass="20667">MFFDISLALGIEMTHDSQKLTVIPGGNIMRKIIVASTLALALSGCALPPAIGVASLAVDVASYFFSGKTLTDHGISAVAQQDCALIRLMEGDLCDEYVEFEVAEATLAPLSPVDEIEIAAVADLETSISYFAEDAQLGATDPMEVSAYSEEIAVIAVQTDHLKVHNTVNHEEVAEIFDSADYLADDLLPVEFDG</sequence>
<organism evidence="1 2">
    <name type="scientific">Kiloniella litopenaei</name>
    <dbReference type="NCBI Taxonomy" id="1549748"/>
    <lineage>
        <taxon>Bacteria</taxon>
        <taxon>Pseudomonadati</taxon>
        <taxon>Pseudomonadota</taxon>
        <taxon>Alphaproteobacteria</taxon>
        <taxon>Rhodospirillales</taxon>
        <taxon>Kiloniellaceae</taxon>
        <taxon>Kiloniella</taxon>
    </lineage>
</organism>
<proteinExistence type="predicted"/>
<protein>
    <submittedName>
        <fullName evidence="1">Uncharacterized protein</fullName>
    </submittedName>
</protein>
<evidence type="ECO:0000313" key="1">
    <source>
        <dbReference type="EMBL" id="KKJ76621.1"/>
    </source>
</evidence>
<dbReference type="AlphaFoldDB" id="A0A0M2R4M6"/>
<dbReference type="STRING" id="1549748.WH95_12530"/>